<dbReference type="PANTHER" id="PTHR21725:SF1">
    <property type="entry name" value="E3 UBIQUITIN-PROTEIN LIGASE UBR4"/>
    <property type="match status" value="1"/>
</dbReference>
<dbReference type="RefSeq" id="XP_001329531.1">
    <property type="nucleotide sequence ID" value="XM_001329496.1"/>
</dbReference>
<feature type="domain" description="E3 ubiquitin ligase UBR4 C-terminal" evidence="4">
    <location>
        <begin position="1276"/>
        <end position="1922"/>
    </location>
</feature>
<dbReference type="VEuPathDB" id="TrichDB:TVAG_266710"/>
<keyword evidence="1" id="KW-0862">Zinc</keyword>
<evidence type="ECO:0000313" key="5">
    <source>
        <dbReference type="EMBL" id="EAY17308.1"/>
    </source>
</evidence>
<keyword evidence="2" id="KW-0175">Coiled coil</keyword>
<evidence type="ECO:0000313" key="6">
    <source>
        <dbReference type="Proteomes" id="UP000001542"/>
    </source>
</evidence>
<evidence type="ECO:0000256" key="3">
    <source>
        <dbReference type="SAM" id="MobiDB-lite"/>
    </source>
</evidence>
<protein>
    <recommendedName>
        <fullName evidence="4">E3 ubiquitin ligase UBR4 C-terminal domain-containing protein</fullName>
    </recommendedName>
</protein>
<dbReference type="STRING" id="5722.A2DQM4"/>
<dbReference type="eggNOG" id="KOG1776">
    <property type="taxonomic scope" value="Eukaryota"/>
</dbReference>
<dbReference type="PANTHER" id="PTHR21725">
    <property type="entry name" value="E3 UBIQUITIN-PROTEIN LIGASE UBR4"/>
    <property type="match status" value="1"/>
</dbReference>
<dbReference type="GO" id="GO:0008270">
    <property type="term" value="F:zinc ion binding"/>
    <property type="evidence" value="ECO:0007669"/>
    <property type="project" value="UniProtKB-KW"/>
</dbReference>
<dbReference type="OMA" id="NCHENIY"/>
<dbReference type="InterPro" id="IPR025704">
    <property type="entry name" value="E3_Ub_ligase_UBR4_C"/>
</dbReference>
<dbReference type="VEuPathDB" id="TrichDB:TVAGG3_0591690"/>
<proteinExistence type="inferred from homology"/>
<gene>
    <name evidence="5" type="ORF">TVAG_266710</name>
</gene>
<dbReference type="InParanoid" id="A2DQM4"/>
<feature type="region of interest" description="Disordered" evidence="3">
    <location>
        <begin position="1153"/>
        <end position="1208"/>
    </location>
</feature>
<dbReference type="SMR" id="A2DQM4"/>
<evidence type="ECO:0000256" key="1">
    <source>
        <dbReference type="PROSITE-ProRule" id="PRU01388"/>
    </source>
</evidence>
<reference evidence="5" key="1">
    <citation type="submission" date="2006-10" db="EMBL/GenBank/DDBJ databases">
        <authorList>
            <person name="Amadeo P."/>
            <person name="Zhao Q."/>
            <person name="Wortman J."/>
            <person name="Fraser-Liggett C."/>
            <person name="Carlton J."/>
        </authorList>
    </citation>
    <scope>NUCLEOTIDE SEQUENCE</scope>
    <source>
        <strain evidence="5">G3</strain>
    </source>
</reference>
<reference evidence="5" key="2">
    <citation type="journal article" date="2007" name="Science">
        <title>Draft genome sequence of the sexually transmitted pathogen Trichomonas vaginalis.</title>
        <authorList>
            <person name="Carlton J.M."/>
            <person name="Hirt R.P."/>
            <person name="Silva J.C."/>
            <person name="Delcher A.L."/>
            <person name="Schatz M."/>
            <person name="Zhao Q."/>
            <person name="Wortman J.R."/>
            <person name="Bidwell S.L."/>
            <person name="Alsmark U.C.M."/>
            <person name="Besteiro S."/>
            <person name="Sicheritz-Ponten T."/>
            <person name="Noel C.J."/>
            <person name="Dacks J.B."/>
            <person name="Foster P.G."/>
            <person name="Simillion C."/>
            <person name="Van de Peer Y."/>
            <person name="Miranda-Saavedra D."/>
            <person name="Barton G.J."/>
            <person name="Westrop G.D."/>
            <person name="Mueller S."/>
            <person name="Dessi D."/>
            <person name="Fiori P.L."/>
            <person name="Ren Q."/>
            <person name="Paulsen I."/>
            <person name="Zhang H."/>
            <person name="Bastida-Corcuera F.D."/>
            <person name="Simoes-Barbosa A."/>
            <person name="Brown M.T."/>
            <person name="Hayes R.D."/>
            <person name="Mukherjee M."/>
            <person name="Okumura C.Y."/>
            <person name="Schneider R."/>
            <person name="Smith A.J."/>
            <person name="Vanacova S."/>
            <person name="Villalvazo M."/>
            <person name="Haas B.J."/>
            <person name="Pertea M."/>
            <person name="Feldblyum T.V."/>
            <person name="Utterback T.R."/>
            <person name="Shu C.L."/>
            <person name="Osoegawa K."/>
            <person name="de Jong P.J."/>
            <person name="Hrdy I."/>
            <person name="Horvathova L."/>
            <person name="Zubacova Z."/>
            <person name="Dolezal P."/>
            <person name="Malik S.B."/>
            <person name="Logsdon J.M. Jr."/>
            <person name="Henze K."/>
            <person name="Gupta A."/>
            <person name="Wang C.C."/>
            <person name="Dunne R.L."/>
            <person name="Upcroft J.A."/>
            <person name="Upcroft P."/>
            <person name="White O."/>
            <person name="Salzberg S.L."/>
            <person name="Tang P."/>
            <person name="Chiu C.-H."/>
            <person name="Lee Y.-S."/>
            <person name="Embley T.M."/>
            <person name="Coombs G.H."/>
            <person name="Mottram J.C."/>
            <person name="Tachezy J."/>
            <person name="Fraser-Liggett C.M."/>
            <person name="Johnson P.J."/>
        </authorList>
    </citation>
    <scope>NUCLEOTIDE SEQUENCE [LARGE SCALE GENOMIC DNA]</scope>
    <source>
        <strain evidence="5">G3</strain>
    </source>
</reference>
<sequence>MLKFIALKPNPESKVPRIQKLLDMISGDKNEGFYKLANSLFHSNNLNPQYSLIAFQDIISLAPLNGTMPYEEEKISPLSSYKWLYLIYSLSVKQLTTDLELEVGRIEYLFTQFLFYIEKSDYSKPFVLPFICGILSVAAHILDKLDKKFFPHNFVSDHAFQLLFKLFQLEIVSDTEKTIATADFSEPNIFAFCLPLSLEFISPLNVFQDMKTLLSASVLRVLIRILPVALPSNLSEFKNLIQPFAVSGVTKQAGEAALILLFKGNEDAAFKFSDQICYSSLVKIIEELYKTSNKFSVSLSYSDSITLSKQLKGLNDISIIRPQNWVNYLHENSELSTILCSIATSGYNQDFIVATVTLLRIGEVKLTHDLILFLLQLLISSSLPVLRDESSKLLLLNYEEIISEIPKILPEVSNCGSHSETFFSFLKELVPKLGDKSADLIKSIQNSIVCETNSLKKLPNSFLYSQISQYIDFPASYLDTRPCMICNNPEIKATRYMLSDIREFIKFSHDQLFVKFNTPLILQSIDLNFYAKKTTRLPRIVEVYVSSQELNDPNELKSKKPQWSHVCDLEFERDSNTAKVDFPLSLFATCIQFHYTEFWEEAEGQRLSCPLCHNGKPDPRSGLCPNCHENIYQCRDCRYTNYEHLDGFLCAECGSSPYCNFETHVTAIRSFSHTHISNENECDTSLSKADELLAEAHKYFSQLSNYKKDIDNVISPTNNLTVSEKTNKLQDLYNEKCRNLFNQLTQVVQHVCSIRSAVGKYKNRITNSLSHADFNSCYNCRKTYLLNSLHFLGELTTLPETILQQVEIPKLLISFSDDPLFGSTSIKSLTNYCKININLTNNILSLFKQNLPNPSPALVNLVCSLQEIDDGYKQQRLETLVNCLNYCFEFLTSSPSFTSLVFQPIFESICKSPLIIRQKEKYLKYKILKEFSSKINLKRNYTLCLDLFDEKLMKVLLVECTNQSVRQIFSCLLKDTSEISHEIKLKIYENSLKILREFKYFSEQQIELYNLLQEILNTDKQIKYKAFHDGFFTTICHFLENEVDKTVKTEGELVLDLNVGIGIKQITNLILCFTRNQVISRFIIIKKPEIAEKLIVSYFKLRSLIVQRSKHLDDSLNSLKEFAMLMMSKEFSLDKNDDISDIQNQTFENFTVSNSATQSMEDINPDEDNYSDHYDDYGDIDDEQDNTTQPIQAEPSPPPSPEKQNEEIEEIKSNNENGPKLMMKAAAQCVNLCPEVAIRELCNIVFPPKIAKNCPVVTKKFPPHEDFLPGRLPSSPVMSAKIGTLMRHIKNKICTDLGMPGVIEDDHGMELLVNNNIISLDLEIEDVYNKVWLQNHEDNSPMVVICRIQGLSGEATEPMITSFPRSEENEEDPATKYSYTTALIESGGLSQLIDATQISLPFKSLESLAKLLTAFVYVPSNRAALLKLNGVDKLFSMLDKIVKTNYCDLFNSILEILQKLTNETEEFSNPESKIDFIFNALESDLVRNNNKLVSPLLSLVPSLASKSKQIMEKTLNKFMERIKHKEDENINLFDKPESLFMLNGFAEFTLAIPTTTEGNEVRSLLMKHKLVDEAFNYLMGKFPADKSVTSPEWQEGVKCDGVPSSLKMLAGLVRGYDTAQSEFIVNDCQRIYFLISLSGVASTTNIGEFANNVLLNATEDPSTIKDIISNIKAKLEQEAKDKAQKDREIAIAKANEGLNNDFLKMLNDLGDDSEWGCVICKEGFEERPDEPLSLYVYSNKIGDYANTATHFVLVHKNCHMKAKTKDTRGRQGLNEWEAAMVRNCERPCNAMFPLQGPSQTDSDYLSKLNCYVRDETNTSDVFRQVWFDVTTHIKNFATNTNISFGNGGGSVPNVVALIPFLVHAGFIALGEDTKSYESKMERLLSTGQDPEDAAALALWTLYPEEFNAVKIKMLKNLLVKSEANNFKDAKSSLIFIIFISRAFEMLYNDSGIDPVFNGGELVVSNKDKKKTAMNVRTLVVEEPAKTKNDWILFGEEMEDEIMQVDNLQAALLMAGINTGSDSPEEWLAKQVQPK</sequence>
<dbReference type="PROSITE" id="PS52043">
    <property type="entry name" value="UBR4_E3"/>
    <property type="match status" value="1"/>
</dbReference>
<keyword evidence="6" id="KW-1185">Reference proteome</keyword>
<feature type="region of interest" description="UBR4 E3 catalytic module" evidence="1">
    <location>
        <begin position="1600"/>
        <end position="2034"/>
    </location>
</feature>
<dbReference type="OrthoDB" id="30336at2759"/>
<dbReference type="Pfam" id="PF13764">
    <property type="entry name" value="E3_UbLigase_R4"/>
    <property type="match status" value="1"/>
</dbReference>
<accession>A2DQM4</accession>
<keyword evidence="1" id="KW-0863">Zinc-finger</keyword>
<dbReference type="KEGG" id="tva:4775325"/>
<organism evidence="5 6">
    <name type="scientific">Trichomonas vaginalis (strain ATCC PRA-98 / G3)</name>
    <dbReference type="NCBI Taxonomy" id="412133"/>
    <lineage>
        <taxon>Eukaryota</taxon>
        <taxon>Metamonada</taxon>
        <taxon>Parabasalia</taxon>
        <taxon>Trichomonadida</taxon>
        <taxon>Trichomonadidae</taxon>
        <taxon>Trichomonas</taxon>
    </lineage>
</organism>
<comment type="similarity">
    <text evidence="1">Belongs to the UBR4 family.</text>
</comment>
<evidence type="ECO:0000259" key="4">
    <source>
        <dbReference type="Pfam" id="PF13764"/>
    </source>
</evidence>
<name>A2DQM4_TRIV3</name>
<dbReference type="Proteomes" id="UP000001542">
    <property type="component" value="Unassembled WGS sequence"/>
</dbReference>
<dbReference type="EMBL" id="DS113232">
    <property type="protein sequence ID" value="EAY17308.1"/>
    <property type="molecule type" value="Genomic_DNA"/>
</dbReference>
<keyword evidence="1" id="KW-0479">Metal-binding</keyword>
<feature type="coiled-coil region" evidence="2">
    <location>
        <begin position="1668"/>
        <end position="1695"/>
    </location>
</feature>
<evidence type="ECO:0000256" key="2">
    <source>
        <dbReference type="SAM" id="Coils"/>
    </source>
</evidence>
<dbReference type="InterPro" id="IPR045189">
    <property type="entry name" value="UBR4-like"/>
</dbReference>